<dbReference type="EMBL" id="KV441474">
    <property type="protein sequence ID" value="OAG22399.1"/>
    <property type="molecule type" value="Genomic_DNA"/>
</dbReference>
<dbReference type="GeneID" id="29119778"/>
<dbReference type="PANTHER" id="PTHR35870:SF1">
    <property type="entry name" value="PROTEIN, PUTATIVE (AFU_ORTHOLOGUE AFUA_5G03330)-RELATED"/>
    <property type="match status" value="1"/>
</dbReference>
<dbReference type="PANTHER" id="PTHR35870">
    <property type="entry name" value="PROTEIN, PUTATIVE (AFU_ORTHOLOGUE AFUA_5G03330)-RELATED"/>
    <property type="match status" value="1"/>
</dbReference>
<proteinExistence type="predicted"/>
<gene>
    <name evidence="2" type="ORF">CC77DRAFT_930835</name>
</gene>
<evidence type="ECO:0000313" key="3">
    <source>
        <dbReference type="Proteomes" id="UP000077248"/>
    </source>
</evidence>
<keyword evidence="1" id="KW-0560">Oxidoreductase</keyword>
<keyword evidence="3" id="KW-1185">Reference proteome</keyword>
<dbReference type="GO" id="GO:0016491">
    <property type="term" value="F:oxidoreductase activity"/>
    <property type="evidence" value="ECO:0007669"/>
    <property type="project" value="UniProtKB-KW"/>
</dbReference>
<evidence type="ECO:0008006" key="4">
    <source>
        <dbReference type="Google" id="ProtNLM"/>
    </source>
</evidence>
<dbReference type="Pfam" id="PF14027">
    <property type="entry name" value="Questin_oxidase"/>
    <property type="match status" value="1"/>
</dbReference>
<sequence length="442" mass="50507">MATGSKVDLQASQKPQYYVNGLRPESAEKASQLLQTNHEEHHIFFNQSGFHNHIAHHLLTLFALNASPEELQKAYDANVTYQRPPEPLKESIVDDMHDPERLKSYLGQEKYYHDFLVYFQQEINENGWQRVLQEHLFAETEHADDMLVRMYAGFLHPIIHLGFGIEFQQPAIIAEALAQAAVHDNWMAPLFHGCEKAAKEMRGKDGSRKTIVQILDECKKDDKLSKSAHFEDGNKIRDGILKRAPEEMIKNAVQYTVKEQELEEKTAEMINAAVYYTAAAQRPPHQVKFDFFYMHCVNSSIFFSAFLSPASSLSPAIQRRLLEWKVWNDITMYVSRGCPSLLINEINSYAPTKDSGMGEVIKRVNKVEDDGHACKLVRAIANAEAVCKKWEGKEGMLIKGDMWRKIGHMALDSVEAGEPHWVRSCGFKEAWEKIPLRHGARL</sequence>
<dbReference type="RefSeq" id="XP_018387820.1">
    <property type="nucleotide sequence ID" value="XM_018534184.1"/>
</dbReference>
<dbReference type="KEGG" id="aalt:CC77DRAFT_930835"/>
<dbReference type="Proteomes" id="UP000077248">
    <property type="component" value="Unassembled WGS sequence"/>
</dbReference>
<dbReference type="VEuPathDB" id="FungiDB:CC77DRAFT_930835"/>
<accession>A0A177DUD2</accession>
<protein>
    <recommendedName>
        <fullName evidence="4">HypA-like protein</fullName>
    </recommendedName>
</protein>
<dbReference type="AlphaFoldDB" id="A0A177DUD2"/>
<dbReference type="OMA" id="KFDFFYI"/>
<reference evidence="2 3" key="1">
    <citation type="submission" date="2016-05" db="EMBL/GenBank/DDBJ databases">
        <title>Comparative analysis of secretome profiles of manganese(II)-oxidizing ascomycete fungi.</title>
        <authorList>
            <consortium name="DOE Joint Genome Institute"/>
            <person name="Zeiner C.A."/>
            <person name="Purvine S.O."/>
            <person name="Zink E.M."/>
            <person name="Wu S."/>
            <person name="Pasa-Tolic L."/>
            <person name="Chaput D.L."/>
            <person name="Haridas S."/>
            <person name="Grigoriev I.V."/>
            <person name="Santelli C.M."/>
            <person name="Hansel C.M."/>
        </authorList>
    </citation>
    <scope>NUCLEOTIDE SEQUENCE [LARGE SCALE GENOMIC DNA]</scope>
    <source>
        <strain evidence="2 3">SRC1lrK2f</strain>
    </source>
</reference>
<name>A0A177DUD2_ALTAL</name>
<organism evidence="2 3">
    <name type="scientific">Alternaria alternata</name>
    <name type="common">Alternaria rot fungus</name>
    <name type="synonym">Torula alternata</name>
    <dbReference type="NCBI Taxonomy" id="5599"/>
    <lineage>
        <taxon>Eukaryota</taxon>
        <taxon>Fungi</taxon>
        <taxon>Dikarya</taxon>
        <taxon>Ascomycota</taxon>
        <taxon>Pezizomycotina</taxon>
        <taxon>Dothideomycetes</taxon>
        <taxon>Pleosporomycetidae</taxon>
        <taxon>Pleosporales</taxon>
        <taxon>Pleosporineae</taxon>
        <taxon>Pleosporaceae</taxon>
        <taxon>Alternaria</taxon>
        <taxon>Alternaria sect. Alternaria</taxon>
        <taxon>Alternaria alternata complex</taxon>
    </lineage>
</organism>
<dbReference type="InterPro" id="IPR025337">
    <property type="entry name" value="Questin_oxidase-like"/>
</dbReference>
<evidence type="ECO:0000256" key="1">
    <source>
        <dbReference type="ARBA" id="ARBA00023002"/>
    </source>
</evidence>
<evidence type="ECO:0000313" key="2">
    <source>
        <dbReference type="EMBL" id="OAG22399.1"/>
    </source>
</evidence>